<dbReference type="InterPro" id="IPR050793">
    <property type="entry name" value="CMP-NeuNAc_synthase"/>
</dbReference>
<dbReference type="EC" id="2.7.7.43" evidence="1"/>
<dbReference type="Proteomes" id="UP000000770">
    <property type="component" value="Chromosome"/>
</dbReference>
<dbReference type="InterPro" id="IPR003329">
    <property type="entry name" value="Cytidylyl_trans"/>
</dbReference>
<proteinExistence type="predicted"/>
<keyword evidence="1" id="KW-0808">Transferase</keyword>
<dbReference type="EMBL" id="CP000891">
    <property type="protein sequence ID" value="ABX50287.1"/>
    <property type="molecule type" value="Genomic_DNA"/>
</dbReference>
<dbReference type="PANTHER" id="PTHR21485:SF6">
    <property type="entry name" value="N-ACYLNEURAMINATE CYTIDYLYLTRANSFERASE-RELATED"/>
    <property type="match status" value="1"/>
</dbReference>
<dbReference type="PANTHER" id="PTHR21485">
    <property type="entry name" value="HAD SUPERFAMILY MEMBERS CMAS AND KDSC"/>
    <property type="match status" value="1"/>
</dbReference>
<dbReference type="Pfam" id="PF02348">
    <property type="entry name" value="CTP_transf_3"/>
    <property type="match status" value="1"/>
</dbReference>
<sequence>MNKRVLALIPARAGSKRIVNKNIKPFAGKPLIAWTIEAAKACENITDVVVSTDGEDIAAIARQYGAETPFMRPDNLSSDTASSIDVVLHAIDFLSESGRDYDLLLLLQPTSPLRSSSDISSAIDFFMLSNAQGVISVCECEHSPLWANVLSESKSLDSFIASEISELRSQDLPAYYRFNGAIYLFDVQQLQLRKSFFYSPNVFAHVMSKEDSIDIDTEIDFQFGEFLVSKK</sequence>
<evidence type="ECO:0000313" key="2">
    <source>
        <dbReference type="Proteomes" id="UP000000770"/>
    </source>
</evidence>
<dbReference type="KEGG" id="sbn:Sbal195_3125"/>
<accession>A9KWV0</accession>
<name>A9KWV0_SHEB9</name>
<dbReference type="SUPFAM" id="SSF53448">
    <property type="entry name" value="Nucleotide-diphospho-sugar transferases"/>
    <property type="match status" value="1"/>
</dbReference>
<protein>
    <submittedName>
        <fullName evidence="1">N-acylneuraminate cytidylyltransferase</fullName>
        <ecNumber evidence="1">2.7.7.43</ecNumber>
    </submittedName>
</protein>
<keyword evidence="1" id="KW-0548">Nucleotidyltransferase</keyword>
<dbReference type="AlphaFoldDB" id="A9KWV0"/>
<dbReference type="GeneID" id="11773183"/>
<gene>
    <name evidence="1" type="ordered locus">Sbal195_3125</name>
</gene>
<dbReference type="Gene3D" id="3.90.550.10">
    <property type="entry name" value="Spore Coat Polysaccharide Biosynthesis Protein SpsA, Chain A"/>
    <property type="match status" value="1"/>
</dbReference>
<dbReference type="GO" id="GO:0008781">
    <property type="term" value="F:N-acylneuraminate cytidylyltransferase activity"/>
    <property type="evidence" value="ECO:0007669"/>
    <property type="project" value="UniProtKB-EC"/>
</dbReference>
<reference evidence="1 2" key="1">
    <citation type="submission" date="2007-11" db="EMBL/GenBank/DDBJ databases">
        <title>Complete sequence of chromosome of Shewanella baltica OS195.</title>
        <authorList>
            <consortium name="US DOE Joint Genome Institute"/>
            <person name="Copeland A."/>
            <person name="Lucas S."/>
            <person name="Lapidus A."/>
            <person name="Barry K."/>
            <person name="Glavina del Rio T."/>
            <person name="Dalin E."/>
            <person name="Tice H."/>
            <person name="Pitluck S."/>
            <person name="Chain P."/>
            <person name="Malfatti S."/>
            <person name="Shin M."/>
            <person name="Vergez L."/>
            <person name="Schmutz J."/>
            <person name="Larimer F."/>
            <person name="Land M."/>
            <person name="Hauser L."/>
            <person name="Kyrpides N."/>
            <person name="Kim E."/>
            <person name="Brettar I."/>
            <person name="Rodrigues J."/>
            <person name="Konstantinidis K."/>
            <person name="Klappenbach J."/>
            <person name="Hofle M."/>
            <person name="Tiedje J."/>
            <person name="Richardson P."/>
        </authorList>
    </citation>
    <scope>NUCLEOTIDE SEQUENCE [LARGE SCALE GENOMIC DNA]</scope>
    <source>
        <strain evidence="1 2">OS195</strain>
    </source>
</reference>
<dbReference type="CDD" id="cd02513">
    <property type="entry name" value="CMP-NeuAc_Synthase"/>
    <property type="match status" value="1"/>
</dbReference>
<organism evidence="1 2">
    <name type="scientific">Shewanella baltica (strain OS195)</name>
    <dbReference type="NCBI Taxonomy" id="399599"/>
    <lineage>
        <taxon>Bacteria</taxon>
        <taxon>Pseudomonadati</taxon>
        <taxon>Pseudomonadota</taxon>
        <taxon>Gammaproteobacteria</taxon>
        <taxon>Alteromonadales</taxon>
        <taxon>Shewanellaceae</taxon>
        <taxon>Shewanella</taxon>
    </lineage>
</organism>
<evidence type="ECO:0000313" key="1">
    <source>
        <dbReference type="EMBL" id="ABX50287.1"/>
    </source>
</evidence>
<dbReference type="HOGENOM" id="CLU_042930_1_1_6"/>
<dbReference type="RefSeq" id="WP_006085663.1">
    <property type="nucleotide sequence ID" value="NC_009997.1"/>
</dbReference>
<dbReference type="InterPro" id="IPR029044">
    <property type="entry name" value="Nucleotide-diphossugar_trans"/>
</dbReference>